<name>A0ABR1EU98_NECAM</name>
<dbReference type="PANTHER" id="PTHR36935">
    <property type="entry name" value="PROTEIN CBG00261"/>
    <property type="match status" value="1"/>
</dbReference>
<feature type="region of interest" description="Disordered" evidence="1">
    <location>
        <begin position="120"/>
        <end position="153"/>
    </location>
</feature>
<sequence length="275" mass="30771">MKTDEAVSNELNVVMLGSPQKNILFEKLCQAATKYERHVHYPDVHYLTVDCNGKQELLEFTDPGLAHTGGREMAIRRADLALLFYSALSLNSLHHLQALEEDLAFKKNLPLRLVCDSDEVVEDEEDGESTGISSVSEGYESDPEREGRIRRRNSMDKIRKAHEDGGMAVEQGQQWANEMGPNCEFITISSSQFSDGKIFLEQIVSTIRNNRRARGVSLIKRLRSRDKSSPRNPEKTSPRKTTSPKLTKGSRESSKSIGSSSSGDHENTSKVCVIM</sequence>
<feature type="region of interest" description="Disordered" evidence="1">
    <location>
        <begin position="220"/>
        <end position="275"/>
    </location>
</feature>
<evidence type="ECO:0000313" key="3">
    <source>
        <dbReference type="Proteomes" id="UP001303046"/>
    </source>
</evidence>
<dbReference type="PANTHER" id="PTHR36935:SF1">
    <property type="entry name" value="RAS FAMILY PROTEIN"/>
    <property type="match status" value="1"/>
</dbReference>
<accession>A0ABR1EU98</accession>
<evidence type="ECO:0008006" key="4">
    <source>
        <dbReference type="Google" id="ProtNLM"/>
    </source>
</evidence>
<gene>
    <name evidence="2" type="primary">Necator_chrX.g26035</name>
    <name evidence="2" type="ORF">RB195_025869</name>
</gene>
<feature type="compositionally biased region" description="Basic and acidic residues" evidence="1">
    <location>
        <begin position="142"/>
        <end position="153"/>
    </location>
</feature>
<organism evidence="2 3">
    <name type="scientific">Necator americanus</name>
    <name type="common">Human hookworm</name>
    <dbReference type="NCBI Taxonomy" id="51031"/>
    <lineage>
        <taxon>Eukaryota</taxon>
        <taxon>Metazoa</taxon>
        <taxon>Ecdysozoa</taxon>
        <taxon>Nematoda</taxon>
        <taxon>Chromadorea</taxon>
        <taxon>Rhabditida</taxon>
        <taxon>Rhabditina</taxon>
        <taxon>Rhabditomorpha</taxon>
        <taxon>Strongyloidea</taxon>
        <taxon>Ancylostomatidae</taxon>
        <taxon>Bunostominae</taxon>
        <taxon>Necator</taxon>
    </lineage>
</organism>
<evidence type="ECO:0000313" key="2">
    <source>
        <dbReference type="EMBL" id="KAK6766235.1"/>
    </source>
</evidence>
<dbReference type="EMBL" id="JAVFWL010000006">
    <property type="protein sequence ID" value="KAK6766235.1"/>
    <property type="molecule type" value="Genomic_DNA"/>
</dbReference>
<keyword evidence="3" id="KW-1185">Reference proteome</keyword>
<proteinExistence type="predicted"/>
<dbReference type="InterPro" id="IPR027417">
    <property type="entry name" value="P-loop_NTPase"/>
</dbReference>
<evidence type="ECO:0000256" key="1">
    <source>
        <dbReference type="SAM" id="MobiDB-lite"/>
    </source>
</evidence>
<dbReference type="Proteomes" id="UP001303046">
    <property type="component" value="Unassembled WGS sequence"/>
</dbReference>
<reference evidence="2 3" key="1">
    <citation type="submission" date="2023-08" db="EMBL/GenBank/DDBJ databases">
        <title>A Necator americanus chromosomal reference genome.</title>
        <authorList>
            <person name="Ilik V."/>
            <person name="Petrzelkova K.J."/>
            <person name="Pardy F."/>
            <person name="Fuh T."/>
            <person name="Niatou-Singa F.S."/>
            <person name="Gouil Q."/>
            <person name="Baker L."/>
            <person name="Ritchie M.E."/>
            <person name="Jex A.R."/>
            <person name="Gazzola D."/>
            <person name="Li H."/>
            <person name="Toshio Fujiwara R."/>
            <person name="Zhan B."/>
            <person name="Aroian R.V."/>
            <person name="Pafco B."/>
            <person name="Schwarz E.M."/>
        </authorList>
    </citation>
    <scope>NUCLEOTIDE SEQUENCE [LARGE SCALE GENOMIC DNA]</scope>
    <source>
        <strain evidence="2 3">Aroian</strain>
        <tissue evidence="2">Whole animal</tissue>
    </source>
</reference>
<comment type="caution">
    <text evidence="2">The sequence shown here is derived from an EMBL/GenBank/DDBJ whole genome shotgun (WGS) entry which is preliminary data.</text>
</comment>
<dbReference type="Gene3D" id="3.40.50.300">
    <property type="entry name" value="P-loop containing nucleotide triphosphate hydrolases"/>
    <property type="match status" value="1"/>
</dbReference>
<protein>
    <recommendedName>
        <fullName evidence="4">Ras family protein</fullName>
    </recommendedName>
</protein>
<feature type="compositionally biased region" description="Basic and acidic residues" evidence="1">
    <location>
        <begin position="225"/>
        <end position="237"/>
    </location>
</feature>